<dbReference type="EMBL" id="JABFTP020000185">
    <property type="protein sequence ID" value="KAL3287212.1"/>
    <property type="molecule type" value="Genomic_DNA"/>
</dbReference>
<evidence type="ECO:0000313" key="2">
    <source>
        <dbReference type="Proteomes" id="UP001516400"/>
    </source>
</evidence>
<protein>
    <submittedName>
        <fullName evidence="1">Uncharacterized protein</fullName>
    </submittedName>
</protein>
<reference evidence="1 2" key="1">
    <citation type="journal article" date="2021" name="BMC Biol.">
        <title>Horizontally acquired antibacterial genes associated with adaptive radiation of ladybird beetles.</title>
        <authorList>
            <person name="Li H.S."/>
            <person name="Tang X.F."/>
            <person name="Huang Y.H."/>
            <person name="Xu Z.Y."/>
            <person name="Chen M.L."/>
            <person name="Du X.Y."/>
            <person name="Qiu B.Y."/>
            <person name="Chen P.T."/>
            <person name="Zhang W."/>
            <person name="Slipinski A."/>
            <person name="Escalona H.E."/>
            <person name="Waterhouse R.M."/>
            <person name="Zwick A."/>
            <person name="Pang H."/>
        </authorList>
    </citation>
    <scope>NUCLEOTIDE SEQUENCE [LARGE SCALE GENOMIC DNA]</scope>
    <source>
        <strain evidence="1">SYSU2018</strain>
    </source>
</reference>
<evidence type="ECO:0000313" key="1">
    <source>
        <dbReference type="EMBL" id="KAL3287212.1"/>
    </source>
</evidence>
<dbReference type="Proteomes" id="UP001516400">
    <property type="component" value="Unassembled WGS sequence"/>
</dbReference>
<sequence length="97" mass="11605">MMKKLLERQKRENNIIIANINEPTGTNKKEREVNELENVRKIFGDNDFKTRDYKVLKLGSYKQNKKRSVKIIFGNSSDVYEVEEERNIEQNTCFEYI</sequence>
<name>A0ABD2P873_9CUCU</name>
<proteinExistence type="predicted"/>
<comment type="caution">
    <text evidence="1">The sequence shown here is derived from an EMBL/GenBank/DDBJ whole genome shotgun (WGS) entry which is preliminary data.</text>
</comment>
<keyword evidence="2" id="KW-1185">Reference proteome</keyword>
<gene>
    <name evidence="1" type="ORF">HHI36_001689</name>
</gene>
<organism evidence="1 2">
    <name type="scientific">Cryptolaemus montrouzieri</name>
    <dbReference type="NCBI Taxonomy" id="559131"/>
    <lineage>
        <taxon>Eukaryota</taxon>
        <taxon>Metazoa</taxon>
        <taxon>Ecdysozoa</taxon>
        <taxon>Arthropoda</taxon>
        <taxon>Hexapoda</taxon>
        <taxon>Insecta</taxon>
        <taxon>Pterygota</taxon>
        <taxon>Neoptera</taxon>
        <taxon>Endopterygota</taxon>
        <taxon>Coleoptera</taxon>
        <taxon>Polyphaga</taxon>
        <taxon>Cucujiformia</taxon>
        <taxon>Coccinelloidea</taxon>
        <taxon>Coccinellidae</taxon>
        <taxon>Scymninae</taxon>
        <taxon>Scymnini</taxon>
        <taxon>Cryptolaemus</taxon>
    </lineage>
</organism>
<accession>A0ABD2P873</accession>
<dbReference type="AlphaFoldDB" id="A0ABD2P873"/>